<name>U2R9D5_LEIAQ</name>
<sequence>MPAPPPHLVPAGKPGTSDAPGRAPRPPESHLPHSVTPAIPPPSHPSTGVPAN</sequence>
<dbReference type="EMBL" id="AWVQ01000215">
    <property type="protein sequence ID" value="ERK71865.1"/>
    <property type="molecule type" value="Genomic_DNA"/>
</dbReference>
<dbReference type="Proteomes" id="UP000016605">
    <property type="component" value="Unassembled WGS sequence"/>
</dbReference>
<comment type="caution">
    <text evidence="2">The sequence shown here is derived from an EMBL/GenBank/DDBJ whole genome shotgun (WGS) entry which is preliminary data.</text>
</comment>
<reference evidence="2 3" key="1">
    <citation type="submission" date="2013-08" db="EMBL/GenBank/DDBJ databases">
        <authorList>
            <person name="Weinstock G."/>
            <person name="Sodergren E."/>
            <person name="Wylie T."/>
            <person name="Fulton L."/>
            <person name="Fulton R."/>
            <person name="Fronick C."/>
            <person name="O'Laughlin M."/>
            <person name="Godfrey J."/>
            <person name="Miner T."/>
            <person name="Herter B."/>
            <person name="Appelbaum E."/>
            <person name="Cordes M."/>
            <person name="Lek S."/>
            <person name="Wollam A."/>
            <person name="Pepin K.H."/>
            <person name="Palsikar V.B."/>
            <person name="Mitreva M."/>
            <person name="Wilson R.K."/>
        </authorList>
    </citation>
    <scope>NUCLEOTIDE SEQUENCE [LARGE SCALE GENOMIC DNA]</scope>
    <source>
        <strain evidence="2 3">ATCC 14665</strain>
    </source>
</reference>
<accession>U2R9D5</accession>
<organism evidence="2 3">
    <name type="scientific">Leifsonia aquatica ATCC 14665</name>
    <dbReference type="NCBI Taxonomy" id="1358026"/>
    <lineage>
        <taxon>Bacteria</taxon>
        <taxon>Bacillati</taxon>
        <taxon>Actinomycetota</taxon>
        <taxon>Actinomycetes</taxon>
        <taxon>Micrococcales</taxon>
        <taxon>Microbacteriaceae</taxon>
        <taxon>Leifsonia</taxon>
    </lineage>
</organism>
<gene>
    <name evidence="2" type="ORF">N136_01766</name>
</gene>
<dbReference type="AlphaFoldDB" id="U2R9D5"/>
<evidence type="ECO:0000256" key="1">
    <source>
        <dbReference type="SAM" id="MobiDB-lite"/>
    </source>
</evidence>
<proteinExistence type="predicted"/>
<protein>
    <submittedName>
        <fullName evidence="2">Uncharacterized protein</fullName>
    </submittedName>
</protein>
<evidence type="ECO:0000313" key="3">
    <source>
        <dbReference type="Proteomes" id="UP000016605"/>
    </source>
</evidence>
<dbReference type="PATRIC" id="fig|1358026.3.peg.1517"/>
<feature type="region of interest" description="Disordered" evidence="1">
    <location>
        <begin position="1"/>
        <end position="52"/>
    </location>
</feature>
<dbReference type="HOGENOM" id="CLU_3081335_0_0_11"/>
<evidence type="ECO:0000313" key="2">
    <source>
        <dbReference type="EMBL" id="ERK71865.1"/>
    </source>
</evidence>